<evidence type="ECO:0000256" key="12">
    <source>
        <dbReference type="ARBA" id="ARBA00048721"/>
    </source>
</evidence>
<evidence type="ECO:0000256" key="14">
    <source>
        <dbReference type="HAMAP-Rule" id="MF_00244"/>
    </source>
</evidence>
<evidence type="ECO:0000256" key="6">
    <source>
        <dbReference type="ARBA" id="ARBA00022723"/>
    </source>
</evidence>
<evidence type="ECO:0000313" key="17">
    <source>
        <dbReference type="Proteomes" id="UP000195305"/>
    </source>
</evidence>
<dbReference type="InterPro" id="IPR005248">
    <property type="entry name" value="NadD/NMNAT"/>
</dbReference>
<dbReference type="GO" id="GO:0008803">
    <property type="term" value="F:bis(5'-nucleosyl)-tetraphosphatase (symmetrical) activity"/>
    <property type="evidence" value="ECO:0007669"/>
    <property type="project" value="UniProtKB-EC"/>
</dbReference>
<evidence type="ECO:0000256" key="4">
    <source>
        <dbReference type="ARBA" id="ARBA00022679"/>
    </source>
</evidence>
<keyword evidence="5 14" id="KW-0548">Nucleotidyltransferase</keyword>
<dbReference type="InterPro" id="IPR003607">
    <property type="entry name" value="HD/PDEase_dom"/>
</dbReference>
<dbReference type="HAMAP" id="MF_00244">
    <property type="entry name" value="NaMN_adenylyltr"/>
    <property type="match status" value="1"/>
</dbReference>
<comment type="similarity">
    <text evidence="14">Belongs to the NadD family.</text>
</comment>
<comment type="catalytic activity">
    <reaction evidence="12 14">
        <text>nicotinate beta-D-ribonucleotide + ATP + H(+) = deamido-NAD(+) + diphosphate</text>
        <dbReference type="Rhea" id="RHEA:22860"/>
        <dbReference type="ChEBI" id="CHEBI:15378"/>
        <dbReference type="ChEBI" id="CHEBI:30616"/>
        <dbReference type="ChEBI" id="CHEBI:33019"/>
        <dbReference type="ChEBI" id="CHEBI:57502"/>
        <dbReference type="ChEBI" id="CHEBI:58437"/>
        <dbReference type="EC" id="2.7.7.18"/>
    </reaction>
</comment>
<comment type="caution">
    <text evidence="16">The sequence shown here is derived from an EMBL/GenBank/DDBJ whole genome shotgun (WGS) entry which is preliminary data.</text>
</comment>
<evidence type="ECO:0000256" key="3">
    <source>
        <dbReference type="ARBA" id="ARBA00022642"/>
    </source>
</evidence>
<dbReference type="OrthoDB" id="5295945at2"/>
<feature type="domain" description="HD/PDEase" evidence="15">
    <location>
        <begin position="195"/>
        <end position="320"/>
    </location>
</feature>
<evidence type="ECO:0000256" key="7">
    <source>
        <dbReference type="ARBA" id="ARBA00022741"/>
    </source>
</evidence>
<keyword evidence="8" id="KW-0378">Hydrolase</keyword>
<proteinExistence type="inferred from homology"/>
<dbReference type="CDD" id="cd02165">
    <property type="entry name" value="NMNAT"/>
    <property type="match status" value="1"/>
</dbReference>
<evidence type="ECO:0000256" key="10">
    <source>
        <dbReference type="ARBA" id="ARBA00023004"/>
    </source>
</evidence>
<reference evidence="16 17" key="1">
    <citation type="journal article" date="2018" name="BMC Genomics">
        <title>Whole genome sequencing and function prediction of 133 gut anaerobes isolated from chicken caecum in pure cultures.</title>
        <authorList>
            <person name="Medvecky M."/>
            <person name="Cejkova D."/>
            <person name="Polansky O."/>
            <person name="Karasova D."/>
            <person name="Kubasova T."/>
            <person name="Cizek A."/>
            <person name="Rychlik I."/>
        </authorList>
    </citation>
    <scope>NUCLEOTIDE SEQUENCE [LARGE SCALE GENOMIC DNA]</scope>
    <source>
        <strain evidence="16 17">An13</strain>
    </source>
</reference>
<keyword evidence="4 14" id="KW-0808">Transferase</keyword>
<comment type="function">
    <text evidence="1 14">Catalyzes the reversible adenylation of nicotinate mononucleotide (NaMN) to nicotinic acid adenine dinucleotide (NaAD).</text>
</comment>
<dbReference type="SUPFAM" id="SSF109604">
    <property type="entry name" value="HD-domain/PDEase-like"/>
    <property type="match status" value="1"/>
</dbReference>
<dbReference type="GO" id="GO:0009435">
    <property type="term" value="P:NAD+ biosynthetic process"/>
    <property type="evidence" value="ECO:0007669"/>
    <property type="project" value="UniProtKB-UniRule"/>
</dbReference>
<dbReference type="PANTHER" id="PTHR39321">
    <property type="entry name" value="NICOTINATE-NUCLEOTIDE ADENYLYLTRANSFERASE-RELATED"/>
    <property type="match status" value="1"/>
</dbReference>
<dbReference type="Proteomes" id="UP000195305">
    <property type="component" value="Unassembled WGS sequence"/>
</dbReference>
<organism evidence="16 17">
    <name type="scientific">Massilimicrobiota timonensis</name>
    <dbReference type="NCBI Taxonomy" id="1776392"/>
    <lineage>
        <taxon>Bacteria</taxon>
        <taxon>Bacillati</taxon>
        <taxon>Bacillota</taxon>
        <taxon>Erysipelotrichia</taxon>
        <taxon>Erysipelotrichales</taxon>
        <taxon>Erysipelotrichaceae</taxon>
        <taxon>Massilimicrobiota</taxon>
    </lineage>
</organism>
<keyword evidence="9 14" id="KW-0067">ATP-binding</keyword>
<keyword evidence="7 14" id="KW-0547">Nucleotide-binding</keyword>
<accession>A0A1Y4SPA2</accession>
<dbReference type="PANTHER" id="PTHR39321:SF3">
    <property type="entry name" value="PHOSPHOPANTETHEINE ADENYLYLTRANSFERASE"/>
    <property type="match status" value="1"/>
</dbReference>
<evidence type="ECO:0000256" key="2">
    <source>
        <dbReference type="ARBA" id="ARBA00005019"/>
    </source>
</evidence>
<dbReference type="NCBIfam" id="TIGR00482">
    <property type="entry name" value="nicotinate (nicotinamide) nucleotide adenylyltransferase"/>
    <property type="match status" value="1"/>
</dbReference>
<dbReference type="GO" id="GO:0005524">
    <property type="term" value="F:ATP binding"/>
    <property type="evidence" value="ECO:0007669"/>
    <property type="project" value="UniProtKB-KW"/>
</dbReference>
<dbReference type="InterPro" id="IPR005249">
    <property type="entry name" value="YqeK"/>
</dbReference>
<dbReference type="InterPro" id="IPR014729">
    <property type="entry name" value="Rossmann-like_a/b/a_fold"/>
</dbReference>
<keyword evidence="6" id="KW-0479">Metal-binding</keyword>
<dbReference type="Gene3D" id="1.10.3210.10">
    <property type="entry name" value="Hypothetical protein af1432"/>
    <property type="match status" value="1"/>
</dbReference>
<dbReference type="RefSeq" id="WP_087360039.1">
    <property type="nucleotide sequence ID" value="NZ_NFLJ01000051.1"/>
</dbReference>
<evidence type="ECO:0000259" key="15">
    <source>
        <dbReference type="SMART" id="SM00471"/>
    </source>
</evidence>
<keyword evidence="11 14" id="KW-0520">NAD</keyword>
<dbReference type="Pfam" id="PF01467">
    <property type="entry name" value="CTP_transf_like"/>
    <property type="match status" value="1"/>
</dbReference>
<protein>
    <recommendedName>
        <fullName evidence="14">Probable nicotinate-nucleotide adenylyltransferase</fullName>
        <ecNumber evidence="14">2.7.7.18</ecNumber>
    </recommendedName>
    <alternativeName>
        <fullName evidence="14">Deamido-NAD(+) diphosphorylase</fullName>
    </alternativeName>
    <alternativeName>
        <fullName evidence="14">Deamido-NAD(+) pyrophosphorylase</fullName>
    </alternativeName>
    <alternativeName>
        <fullName evidence="14">Nicotinate mononucleotide adenylyltransferase</fullName>
        <shortName evidence="14">NaMN adenylyltransferase</shortName>
    </alternativeName>
</protein>
<dbReference type="EC" id="2.7.7.18" evidence="14"/>
<evidence type="ECO:0000256" key="8">
    <source>
        <dbReference type="ARBA" id="ARBA00022801"/>
    </source>
</evidence>
<evidence type="ECO:0000256" key="13">
    <source>
        <dbReference type="ARBA" id="ARBA00049417"/>
    </source>
</evidence>
<gene>
    <name evidence="14" type="primary">nadD</name>
    <name evidence="16" type="ORF">B5E75_13055</name>
</gene>
<dbReference type="NCBIfam" id="TIGR00125">
    <property type="entry name" value="cyt_tran_rel"/>
    <property type="match status" value="1"/>
</dbReference>
<name>A0A1Y4SPA2_9FIRM</name>
<keyword evidence="10" id="KW-0408">Iron</keyword>
<evidence type="ECO:0000256" key="9">
    <source>
        <dbReference type="ARBA" id="ARBA00022840"/>
    </source>
</evidence>
<dbReference type="EMBL" id="NFLJ01000051">
    <property type="protein sequence ID" value="OUQ31707.1"/>
    <property type="molecule type" value="Genomic_DNA"/>
</dbReference>
<dbReference type="GO" id="GO:0004515">
    <property type="term" value="F:nicotinate-nucleotide adenylyltransferase activity"/>
    <property type="evidence" value="ECO:0007669"/>
    <property type="project" value="UniProtKB-UniRule"/>
</dbReference>
<evidence type="ECO:0000256" key="5">
    <source>
        <dbReference type="ARBA" id="ARBA00022695"/>
    </source>
</evidence>
<keyword evidence="3 14" id="KW-0662">Pyridine nucleotide biosynthesis</keyword>
<keyword evidence="17" id="KW-1185">Reference proteome</keyword>
<dbReference type="NCBIfam" id="NF005519">
    <property type="entry name" value="PRK07152.1"/>
    <property type="match status" value="1"/>
</dbReference>
<dbReference type="Pfam" id="PF01966">
    <property type="entry name" value="HD"/>
    <property type="match status" value="1"/>
</dbReference>
<sequence>MKRIGLFGGSFDPIHQAHVDVALCAIEQLHLDEVQFIPTRHNPWKNKSLASAKERVEMIRIAIKNHPLLSINTIEIDSEDEQKNYTIHTIEKLIQQNPQVHYYYIMGMDQANAFDQWKKAKKISQLVQLIAFQRGGYKPHYSILDTYHFQLLNNQPVYASSSDVRNGHIEMLDQDVLRYISSQGLYLDTMVRSRMKEKRWKHTCSVAKLAKKIAKANQLNQKQAYIAGIMHDVAKEMDQKEAQKIMESYFPEYLSKPYPIWHQWLSRYVSEHEFLIDDPVVLKAIEDHTTASVGISPIGKCLYVADKLDPLRGYDSSQQIETCQKDIHQGFRDSLIDFYEFSKRKNREIDDCFYEIYDYYVVKGEK</sequence>
<comment type="catalytic activity">
    <reaction evidence="13">
        <text>P(1),P(4)-bis(5'-adenosyl) tetraphosphate + H2O = 2 ADP + 2 H(+)</text>
        <dbReference type="Rhea" id="RHEA:24252"/>
        <dbReference type="ChEBI" id="CHEBI:15377"/>
        <dbReference type="ChEBI" id="CHEBI:15378"/>
        <dbReference type="ChEBI" id="CHEBI:58141"/>
        <dbReference type="ChEBI" id="CHEBI:456216"/>
        <dbReference type="EC" id="3.6.1.41"/>
    </reaction>
</comment>
<dbReference type="InterPro" id="IPR004821">
    <property type="entry name" value="Cyt_trans-like"/>
</dbReference>
<dbReference type="NCBIfam" id="TIGR00488">
    <property type="entry name" value="bis(5'-nucleosyl)-tetraphosphatase (symmetrical) YqeK"/>
    <property type="match status" value="1"/>
</dbReference>
<dbReference type="GO" id="GO:0046872">
    <property type="term" value="F:metal ion binding"/>
    <property type="evidence" value="ECO:0007669"/>
    <property type="project" value="UniProtKB-KW"/>
</dbReference>
<dbReference type="SMART" id="SM00471">
    <property type="entry name" value="HDc"/>
    <property type="match status" value="1"/>
</dbReference>
<evidence type="ECO:0000256" key="11">
    <source>
        <dbReference type="ARBA" id="ARBA00023027"/>
    </source>
</evidence>
<evidence type="ECO:0000256" key="1">
    <source>
        <dbReference type="ARBA" id="ARBA00002324"/>
    </source>
</evidence>
<evidence type="ECO:0000313" key="16">
    <source>
        <dbReference type="EMBL" id="OUQ31707.1"/>
    </source>
</evidence>
<comment type="pathway">
    <text evidence="2 14">Cofactor biosynthesis; NAD(+) biosynthesis; deamido-NAD(+) from nicotinate D-ribonucleotide: step 1/1.</text>
</comment>
<dbReference type="SUPFAM" id="SSF52374">
    <property type="entry name" value="Nucleotidylyl transferase"/>
    <property type="match status" value="1"/>
</dbReference>
<dbReference type="Gene3D" id="3.40.50.620">
    <property type="entry name" value="HUPs"/>
    <property type="match status" value="1"/>
</dbReference>
<dbReference type="InterPro" id="IPR006674">
    <property type="entry name" value="HD_domain"/>
</dbReference>
<dbReference type="UniPathway" id="UPA00253">
    <property type="reaction ID" value="UER00332"/>
</dbReference>
<dbReference type="AlphaFoldDB" id="A0A1Y4SPA2"/>